<evidence type="ECO:0000256" key="3">
    <source>
        <dbReference type="SAM" id="SignalP"/>
    </source>
</evidence>
<dbReference type="PANTHER" id="PTHR13234:SF70">
    <property type="entry name" value="GILT-LIKE PROTEIN C02D5.2"/>
    <property type="match status" value="1"/>
</dbReference>
<keyword evidence="5" id="KW-1185">Reference proteome</keyword>
<accession>A0A0M3JUZ8</accession>
<name>A0A0M3JUZ8_ANISI</name>
<dbReference type="Proteomes" id="UP000267096">
    <property type="component" value="Unassembled WGS sequence"/>
</dbReference>
<dbReference type="WBParaSite" id="ASIM_0001202901-mRNA-1">
    <property type="protein sequence ID" value="ASIM_0001202901-mRNA-1"/>
    <property type="gene ID" value="ASIM_0001202901"/>
</dbReference>
<dbReference type="EMBL" id="UYRR01031075">
    <property type="protein sequence ID" value="VDK45184.1"/>
    <property type="molecule type" value="Genomic_DNA"/>
</dbReference>
<evidence type="ECO:0000256" key="1">
    <source>
        <dbReference type="ARBA" id="ARBA00005679"/>
    </source>
</evidence>
<evidence type="ECO:0000313" key="5">
    <source>
        <dbReference type="Proteomes" id="UP000267096"/>
    </source>
</evidence>
<evidence type="ECO:0000313" key="6">
    <source>
        <dbReference type="WBParaSite" id="ASIM_0001202901-mRNA-1"/>
    </source>
</evidence>
<evidence type="ECO:0000313" key="4">
    <source>
        <dbReference type="EMBL" id="VDK45184.1"/>
    </source>
</evidence>
<organism evidence="6">
    <name type="scientific">Anisakis simplex</name>
    <name type="common">Herring worm</name>
    <dbReference type="NCBI Taxonomy" id="6269"/>
    <lineage>
        <taxon>Eukaryota</taxon>
        <taxon>Metazoa</taxon>
        <taxon>Ecdysozoa</taxon>
        <taxon>Nematoda</taxon>
        <taxon>Chromadorea</taxon>
        <taxon>Rhabditida</taxon>
        <taxon>Spirurina</taxon>
        <taxon>Ascaridomorpha</taxon>
        <taxon>Ascaridoidea</taxon>
        <taxon>Anisakidae</taxon>
        <taxon>Anisakis</taxon>
        <taxon>Anisakis simplex complex</taxon>
    </lineage>
</organism>
<gene>
    <name evidence="4" type="ORF">ASIM_LOCUS11495</name>
</gene>
<dbReference type="AlphaFoldDB" id="A0A0M3JUZ8"/>
<reference evidence="4 5" key="2">
    <citation type="submission" date="2018-11" db="EMBL/GenBank/DDBJ databases">
        <authorList>
            <consortium name="Pathogen Informatics"/>
        </authorList>
    </citation>
    <scope>NUCLEOTIDE SEQUENCE [LARGE SCALE GENOMIC DNA]</scope>
</reference>
<evidence type="ECO:0000256" key="2">
    <source>
        <dbReference type="ARBA" id="ARBA00023180"/>
    </source>
</evidence>
<keyword evidence="3" id="KW-0732">Signal</keyword>
<sequence>MSQANASIRAQRILLNLSLISCFGLAQENVFNGGALEDYLRCASVEWSTAYERCGHPLQIPNSVLHPLNFGQTIQAIPAALPTDALNILQKRHHGFKYRTFQGSIQPSEAKLNASFYIESRCPDTTRFIRYQLGPAWEKLGSSNHITWNIIVFGKAKCTPKGDHDFSCICQHGTTECELNQLMNCVIKRLHDINLYFPVIYCIQNRRNLKDAQQHCIEGQLESAASIMACASGAEGRGLLADAGAQTSQLQPPLNFVPWITINGFRSVNSVYNLFQELCNQLIPQPDVCLRQNFFQWG</sequence>
<dbReference type="OrthoDB" id="958254at2759"/>
<feature type="signal peptide" evidence="3">
    <location>
        <begin position="1"/>
        <end position="26"/>
    </location>
</feature>
<dbReference type="InterPro" id="IPR004911">
    <property type="entry name" value="Interferon-induced_GILT"/>
</dbReference>
<protein>
    <submittedName>
        <fullName evidence="6">GILT-like protein (inferred by orthology to a C. elegans protein)</fullName>
    </submittedName>
</protein>
<dbReference type="Pfam" id="PF03227">
    <property type="entry name" value="GILT"/>
    <property type="match status" value="1"/>
</dbReference>
<proteinExistence type="inferred from homology"/>
<comment type="similarity">
    <text evidence="1">Belongs to the GILT family.</text>
</comment>
<dbReference type="GO" id="GO:0016671">
    <property type="term" value="F:oxidoreductase activity, acting on a sulfur group of donors, disulfide as acceptor"/>
    <property type="evidence" value="ECO:0007669"/>
    <property type="project" value="InterPro"/>
</dbReference>
<keyword evidence="2" id="KW-0325">Glycoprotein</keyword>
<reference evidence="6" key="1">
    <citation type="submission" date="2017-02" db="UniProtKB">
        <authorList>
            <consortium name="WormBaseParasite"/>
        </authorList>
    </citation>
    <scope>IDENTIFICATION</scope>
</reference>
<dbReference type="PANTHER" id="PTHR13234">
    <property type="entry name" value="GAMMA-INTERFERON INDUCIBLE LYSOSOMAL THIOL REDUCTASE GILT"/>
    <property type="match status" value="1"/>
</dbReference>
<feature type="chain" id="PRO_5043121008" evidence="3">
    <location>
        <begin position="27"/>
        <end position="298"/>
    </location>
</feature>